<feature type="domain" description="Flagellar basal-body/hook protein C-terminal" evidence="8">
    <location>
        <begin position="198"/>
        <end position="240"/>
    </location>
</feature>
<dbReference type="InterPro" id="IPR020013">
    <property type="entry name" value="Flagellar_FlgE/F/G"/>
</dbReference>
<evidence type="ECO:0000256" key="2">
    <source>
        <dbReference type="ARBA" id="ARBA00009677"/>
    </source>
</evidence>
<dbReference type="NCBIfam" id="NF009280">
    <property type="entry name" value="PRK12640.1"/>
    <property type="match status" value="1"/>
</dbReference>
<dbReference type="OrthoDB" id="9804559at2"/>
<dbReference type="SUPFAM" id="SSF117143">
    <property type="entry name" value="Flagellar hook protein flgE"/>
    <property type="match status" value="1"/>
</dbReference>
<proteinExistence type="inferred from homology"/>
<dbReference type="GO" id="GO:0030694">
    <property type="term" value="C:bacterial-type flagellum basal body, rod"/>
    <property type="evidence" value="ECO:0007669"/>
    <property type="project" value="UniProtKB-UniRule"/>
</dbReference>
<feature type="domain" description="Flagellar basal body rod protein N-terminal" evidence="7">
    <location>
        <begin position="5"/>
        <end position="35"/>
    </location>
</feature>
<dbReference type="NCBIfam" id="TIGR03506">
    <property type="entry name" value="FlgEFG_subfam"/>
    <property type="match status" value="1"/>
</dbReference>
<organism evidence="10 11">
    <name type="scientific">Solimicrobium silvestre</name>
    <dbReference type="NCBI Taxonomy" id="2099400"/>
    <lineage>
        <taxon>Bacteria</taxon>
        <taxon>Pseudomonadati</taxon>
        <taxon>Pseudomonadota</taxon>
        <taxon>Betaproteobacteria</taxon>
        <taxon>Burkholderiales</taxon>
        <taxon>Oxalobacteraceae</taxon>
        <taxon>Solimicrobium</taxon>
    </lineage>
</organism>
<evidence type="ECO:0000256" key="3">
    <source>
        <dbReference type="ARBA" id="ARBA00023143"/>
    </source>
</evidence>
<dbReference type="InterPro" id="IPR001444">
    <property type="entry name" value="Flag_bb_rod_N"/>
</dbReference>
<dbReference type="Proteomes" id="UP000237839">
    <property type="component" value="Unassembled WGS sequence"/>
</dbReference>
<dbReference type="InterPro" id="IPR010930">
    <property type="entry name" value="Flg_bb/hook_C_dom"/>
</dbReference>
<keyword evidence="10" id="KW-0969">Cilium</keyword>
<evidence type="ECO:0000259" key="8">
    <source>
        <dbReference type="Pfam" id="PF06429"/>
    </source>
</evidence>
<dbReference type="EMBL" id="PUGF01000018">
    <property type="protein sequence ID" value="PRC91826.1"/>
    <property type="molecule type" value="Genomic_DNA"/>
</dbReference>
<evidence type="ECO:0000259" key="7">
    <source>
        <dbReference type="Pfam" id="PF00460"/>
    </source>
</evidence>
<dbReference type="PANTHER" id="PTHR30435:SF18">
    <property type="entry name" value="FLAGELLAR BASAL-BODY ROD PROTEIN FLGF"/>
    <property type="match status" value="1"/>
</dbReference>
<evidence type="ECO:0000313" key="10">
    <source>
        <dbReference type="EMBL" id="PRC91826.1"/>
    </source>
</evidence>
<evidence type="ECO:0000256" key="6">
    <source>
        <dbReference type="RuleBase" id="RU362116"/>
    </source>
</evidence>
<gene>
    <name evidence="10" type="ORF">S2091_3382</name>
</gene>
<dbReference type="Pfam" id="PF06429">
    <property type="entry name" value="Flg_bbr_C"/>
    <property type="match status" value="1"/>
</dbReference>
<keyword evidence="10" id="KW-0966">Cell projection</keyword>
<accession>A0A2S9GVZ0</accession>
<evidence type="ECO:0000259" key="9">
    <source>
        <dbReference type="Pfam" id="PF22692"/>
    </source>
</evidence>
<comment type="subunit">
    <text evidence="4 6">The basal body constitutes a major portion of the flagellar organelle and consists of five rings (E,L,P,S, and M) mounted on a central rod. The rod consists of about 26 subunits of FlgG in the distal portion, and FlgB, FlgC and FlgF are thought to build up the proximal portion of the rod with about 6 subunits each.</text>
</comment>
<evidence type="ECO:0000256" key="4">
    <source>
        <dbReference type="ARBA" id="ARBA00038560"/>
    </source>
</evidence>
<reference evidence="10 11" key="1">
    <citation type="submission" date="2018-02" db="EMBL/GenBank/DDBJ databases">
        <title>Solimicrobium silvestre gen. nov., sp. nov., isolated from alpine forest soil.</title>
        <authorList>
            <person name="Margesin R."/>
            <person name="Albuquerque L."/>
            <person name="Zhang D.-C."/>
            <person name="Froufe H.J.C."/>
            <person name="Severino R."/>
            <person name="Roxo I."/>
            <person name="Egas C."/>
            <person name="Da Costa M.S."/>
        </authorList>
    </citation>
    <scope>NUCLEOTIDE SEQUENCE [LARGE SCALE GENOMIC DNA]</scope>
    <source>
        <strain evidence="10 11">S20-91</strain>
    </source>
</reference>
<name>A0A2S9GVZ0_9BURK</name>
<dbReference type="GO" id="GO:0071978">
    <property type="term" value="P:bacterial-type flagellum-dependent swarming motility"/>
    <property type="evidence" value="ECO:0007669"/>
    <property type="project" value="TreeGrafter"/>
</dbReference>
<dbReference type="Pfam" id="PF22692">
    <property type="entry name" value="LlgE_F_G_D1"/>
    <property type="match status" value="1"/>
</dbReference>
<keyword evidence="11" id="KW-1185">Reference proteome</keyword>
<comment type="subcellular location">
    <subcellularLocation>
        <location evidence="1 6">Bacterial flagellum basal body</location>
    </subcellularLocation>
</comment>
<comment type="caution">
    <text evidence="10">The sequence shown here is derived from an EMBL/GenBank/DDBJ whole genome shotgun (WGS) entry which is preliminary data.</text>
</comment>
<evidence type="ECO:0000313" key="11">
    <source>
        <dbReference type="Proteomes" id="UP000237839"/>
    </source>
</evidence>
<keyword evidence="10" id="KW-0282">Flagellum</keyword>
<keyword evidence="3 6" id="KW-0975">Bacterial flagellum</keyword>
<evidence type="ECO:0000256" key="1">
    <source>
        <dbReference type="ARBA" id="ARBA00004117"/>
    </source>
</evidence>
<dbReference type="InterPro" id="IPR037925">
    <property type="entry name" value="FlgE/F/G-like"/>
</dbReference>
<dbReference type="InterPro" id="IPR053967">
    <property type="entry name" value="LlgE_F_G-like_D1"/>
</dbReference>
<dbReference type="AlphaFoldDB" id="A0A2S9GVZ0"/>
<feature type="domain" description="Flagellar hook protein FlgE/F/G-like D1" evidence="9">
    <location>
        <begin position="82"/>
        <end position="145"/>
    </location>
</feature>
<comment type="similarity">
    <text evidence="2 6">Belongs to the flagella basal body rod proteins family.</text>
</comment>
<protein>
    <recommendedName>
        <fullName evidence="5 6">Flagellar basal-body rod protein FlgF</fullName>
    </recommendedName>
</protein>
<evidence type="ECO:0000256" key="5">
    <source>
        <dbReference type="ARBA" id="ARBA00040228"/>
    </source>
</evidence>
<sequence>MDKLIYTAMTSGKHTMAQMDTVSHNLANISTDGFRAQLDSFRAVPVLSTDLPVQTFVVDATVATNFDQGVTHTTDRTLDVSVQGHGWLVVEDANGKEAYTRAGSLKTDQNGVLQTQRGLNVLSDSGAITLPPDETITISKDGTISSIPIGNKVANGTIVGQLKLVNPPENTLVRGDDGLFRAKDGTVADADINVTVLSGSIENSNVNPVESLVNMITLARMFDMHIQLLTDAQTDDAKASTIMALS</sequence>
<dbReference type="RefSeq" id="WP_105533134.1">
    <property type="nucleotide sequence ID" value="NZ_PUGF01000018.1"/>
</dbReference>
<dbReference type="PANTHER" id="PTHR30435">
    <property type="entry name" value="FLAGELLAR PROTEIN"/>
    <property type="match status" value="1"/>
</dbReference>
<dbReference type="Pfam" id="PF00460">
    <property type="entry name" value="Flg_bb_rod"/>
    <property type="match status" value="1"/>
</dbReference>